<evidence type="ECO:0000313" key="2">
    <source>
        <dbReference type="EMBL" id="RXW12196.1"/>
    </source>
</evidence>
<feature type="compositionally biased region" description="Low complexity" evidence="1">
    <location>
        <begin position="248"/>
        <end position="303"/>
    </location>
</feature>
<comment type="caution">
    <text evidence="2">The sequence shown here is derived from an EMBL/GenBank/DDBJ whole genome shotgun (WGS) entry which is preliminary data.</text>
</comment>
<proteinExistence type="predicted"/>
<gene>
    <name evidence="2" type="ORF">EST38_g13658</name>
</gene>
<protein>
    <submittedName>
        <fullName evidence="2">Uncharacterized protein</fullName>
    </submittedName>
</protein>
<feature type="compositionally biased region" description="Polar residues" evidence="1">
    <location>
        <begin position="336"/>
        <end position="347"/>
    </location>
</feature>
<name>A0A4Q2D171_9AGAR</name>
<accession>A0A4Q2D171</accession>
<sequence length="606" mass="65391">MHRKPTGNPSSPSDSRGRRPPSLVPRSSDRRRPPLNFDHMSASHPADSTESVVMNTTSTPTASLPYLDEFGQGSQHLPSALHYRRSETPPPPPPPKPSKRSTIHPPGHSVNSENPPFPLPFVPSSPYSAGGPFGQLPNSYSASGEVLGATNVVSQLAEGACDEAERLSIESKMAFANNSEKGSDENASPGRHNPIPKQLTAFPEFDSSATIRGRPRAPKAEQPSKLGFRPRASSSGAHLGGKALNRLPVSNPPTSTTPPWLSMPPSRSSSTPKSSPIGPTSIGPSPSHSHDASPSLSPASSSPTELKKKKSKILTSESATLISGFVTKVIRSKSKSSIDLRNNQRGNSAASSPQPPPPPLPASSSTHSYASSAFRDEFWESLVAQIMEEDHQLCLKAAFVPPPPSQSAPPSIPTSASSSSAIQEWKTVAKCSVDATRPEYLHISVPAYTQCPVHQPPRACSKYHPHEVEVEVHVNSVMAGSSASRPREDQIRHFVNRVRAGVNERPFDEDQRSETTALDELHAADHYLTLFSKENIFNLLKSYSALWFNLHAPGVNDSTPEEVKEMKKALKQALIAFDTIQEVYEDLPEDVCELIKNCPIPVFSGP</sequence>
<dbReference type="AlphaFoldDB" id="A0A4Q2D171"/>
<reference evidence="2 3" key="1">
    <citation type="submission" date="2019-01" db="EMBL/GenBank/DDBJ databases">
        <title>Draft genome sequence of Psathyrella aberdarensis IHI B618.</title>
        <authorList>
            <person name="Buettner E."/>
            <person name="Kellner H."/>
        </authorList>
    </citation>
    <scope>NUCLEOTIDE SEQUENCE [LARGE SCALE GENOMIC DNA]</scope>
    <source>
        <strain evidence="2 3">IHI B618</strain>
    </source>
</reference>
<evidence type="ECO:0000256" key="1">
    <source>
        <dbReference type="SAM" id="MobiDB-lite"/>
    </source>
</evidence>
<dbReference type="EMBL" id="SDEE01001359">
    <property type="protein sequence ID" value="RXW12196.1"/>
    <property type="molecule type" value="Genomic_DNA"/>
</dbReference>
<feature type="compositionally biased region" description="Polar residues" evidence="1">
    <location>
        <begin position="46"/>
        <end position="62"/>
    </location>
</feature>
<organism evidence="2 3">
    <name type="scientific">Candolleomyces aberdarensis</name>
    <dbReference type="NCBI Taxonomy" id="2316362"/>
    <lineage>
        <taxon>Eukaryota</taxon>
        <taxon>Fungi</taxon>
        <taxon>Dikarya</taxon>
        <taxon>Basidiomycota</taxon>
        <taxon>Agaricomycotina</taxon>
        <taxon>Agaricomycetes</taxon>
        <taxon>Agaricomycetidae</taxon>
        <taxon>Agaricales</taxon>
        <taxon>Agaricineae</taxon>
        <taxon>Psathyrellaceae</taxon>
        <taxon>Candolleomyces</taxon>
    </lineage>
</organism>
<feature type="region of interest" description="Disordered" evidence="1">
    <location>
        <begin position="336"/>
        <end position="367"/>
    </location>
</feature>
<dbReference type="Proteomes" id="UP000290288">
    <property type="component" value="Unassembled WGS sequence"/>
</dbReference>
<evidence type="ECO:0000313" key="3">
    <source>
        <dbReference type="Proteomes" id="UP000290288"/>
    </source>
</evidence>
<feature type="region of interest" description="Disordered" evidence="1">
    <location>
        <begin position="172"/>
        <end position="314"/>
    </location>
</feature>
<feature type="region of interest" description="Disordered" evidence="1">
    <location>
        <begin position="1"/>
        <end position="142"/>
    </location>
</feature>
<keyword evidence="3" id="KW-1185">Reference proteome</keyword>